<protein>
    <submittedName>
        <fullName evidence="1">Uncharacterized protein</fullName>
    </submittedName>
</protein>
<evidence type="ECO:0000313" key="1">
    <source>
        <dbReference type="EMBL" id="VTR93650.1"/>
    </source>
</evidence>
<dbReference type="KEGG" id="gms:SOIL9_40640"/>
<accession>A0A6P2D2M7</accession>
<organism evidence="1 2">
    <name type="scientific">Gemmata massiliana</name>
    <dbReference type="NCBI Taxonomy" id="1210884"/>
    <lineage>
        <taxon>Bacteria</taxon>
        <taxon>Pseudomonadati</taxon>
        <taxon>Planctomycetota</taxon>
        <taxon>Planctomycetia</taxon>
        <taxon>Gemmatales</taxon>
        <taxon>Gemmataceae</taxon>
        <taxon>Gemmata</taxon>
    </lineage>
</organism>
<dbReference type="Proteomes" id="UP000464178">
    <property type="component" value="Chromosome"/>
</dbReference>
<evidence type="ECO:0000313" key="2">
    <source>
        <dbReference type="Proteomes" id="UP000464178"/>
    </source>
</evidence>
<dbReference type="EMBL" id="LR593886">
    <property type="protein sequence ID" value="VTR93650.1"/>
    <property type="molecule type" value="Genomic_DNA"/>
</dbReference>
<sequence length="68" mass="7782">MRLRNNRYKPPKPSYSNCEHYSTIRYAVKTGAFRTGHKKSAASTQNGYSPRSWYFATSVARAGHKGKR</sequence>
<dbReference type="AlphaFoldDB" id="A0A6P2D2M7"/>
<keyword evidence="2" id="KW-1185">Reference proteome</keyword>
<name>A0A6P2D2M7_9BACT</name>
<proteinExistence type="predicted"/>
<reference evidence="1 2" key="1">
    <citation type="submission" date="2019-05" db="EMBL/GenBank/DDBJ databases">
        <authorList>
            <consortium name="Science for Life Laboratories"/>
        </authorList>
    </citation>
    <scope>NUCLEOTIDE SEQUENCE [LARGE SCALE GENOMIC DNA]</scope>
    <source>
        <strain evidence="1">Soil9</strain>
    </source>
</reference>
<gene>
    <name evidence="1" type="ORF">SOIL9_40640</name>
</gene>